<reference evidence="5 6" key="1">
    <citation type="submission" date="2014-11" db="EMBL/GenBank/DDBJ databases">
        <title>Genomics and ecophysiology of heterotrophic nitrogen fixing bacteria isolated from estuarine surface water.</title>
        <authorList>
            <person name="Bentzon-Tilia M."/>
            <person name="Severin I."/>
            <person name="Hansen L.H."/>
            <person name="Riemann L."/>
        </authorList>
    </citation>
    <scope>NUCLEOTIDE SEQUENCE [LARGE SCALE GENOMIC DNA]</scope>
    <source>
        <strain evidence="5 6">BAL398</strain>
    </source>
</reference>
<dbReference type="PATRIC" id="fig|1076.23.peg.2670"/>
<dbReference type="GO" id="GO:0005829">
    <property type="term" value="C:cytosol"/>
    <property type="evidence" value="ECO:0007669"/>
    <property type="project" value="TreeGrafter"/>
</dbReference>
<comment type="caution">
    <text evidence="5">The sequence shown here is derived from an EMBL/GenBank/DDBJ whole genome shotgun (WGS) entry which is preliminary data.</text>
</comment>
<dbReference type="PROSITE" id="PS50956">
    <property type="entry name" value="HTH_ASNC_2"/>
    <property type="match status" value="1"/>
</dbReference>
<keyword evidence="1" id="KW-0805">Transcription regulation</keyword>
<dbReference type="Pfam" id="PF13404">
    <property type="entry name" value="HTH_AsnC-type"/>
    <property type="match status" value="1"/>
</dbReference>
<dbReference type="GO" id="GO:0043200">
    <property type="term" value="P:response to amino acid"/>
    <property type="evidence" value="ECO:0007669"/>
    <property type="project" value="TreeGrafter"/>
</dbReference>
<dbReference type="InterPro" id="IPR019885">
    <property type="entry name" value="Tscrpt_reg_HTH_AsnC-type_CS"/>
</dbReference>
<sequence>MSDAAKTTLDRIDRKILQALQQDARLPNVALAERVGLSPSPCLRRVKLLEAGGAIEGYRTVLDRQAIGLGLTVFAGVRVDRHSRHNEEAFVTAVLAMPEVVGCHLVSGEADFLVEIVVPDMATYESTVLRRFLSLPTVRDIRSSFAMRSYRANGALPINAD</sequence>
<keyword evidence="2" id="KW-0238">DNA-binding</keyword>
<evidence type="ECO:0000256" key="2">
    <source>
        <dbReference type="ARBA" id="ARBA00023125"/>
    </source>
</evidence>
<dbReference type="InterPro" id="IPR019888">
    <property type="entry name" value="Tscrpt_reg_AsnC-like"/>
</dbReference>
<evidence type="ECO:0000256" key="3">
    <source>
        <dbReference type="ARBA" id="ARBA00023163"/>
    </source>
</evidence>
<name>A0A0D7ENK6_RHOPL</name>
<dbReference type="SUPFAM" id="SSF46785">
    <property type="entry name" value="Winged helix' DNA-binding domain"/>
    <property type="match status" value="1"/>
</dbReference>
<evidence type="ECO:0000256" key="1">
    <source>
        <dbReference type="ARBA" id="ARBA00023015"/>
    </source>
</evidence>
<evidence type="ECO:0000313" key="6">
    <source>
        <dbReference type="Proteomes" id="UP000032515"/>
    </source>
</evidence>
<proteinExistence type="predicted"/>
<dbReference type="PRINTS" id="PR00033">
    <property type="entry name" value="HTHASNC"/>
</dbReference>
<accession>A0A0D7ENK6</accession>
<dbReference type="GO" id="GO:0006355">
    <property type="term" value="P:regulation of DNA-templated transcription"/>
    <property type="evidence" value="ECO:0007669"/>
    <property type="project" value="UniProtKB-ARBA"/>
</dbReference>
<dbReference type="InterPro" id="IPR011008">
    <property type="entry name" value="Dimeric_a/b-barrel"/>
</dbReference>
<dbReference type="InterPro" id="IPR036388">
    <property type="entry name" value="WH-like_DNA-bd_sf"/>
</dbReference>
<dbReference type="Gene3D" id="3.30.70.920">
    <property type="match status" value="1"/>
</dbReference>
<dbReference type="OrthoDB" id="7847328at2"/>
<dbReference type="InterPro" id="IPR019887">
    <property type="entry name" value="Tscrpt_reg_AsnC/Lrp_C"/>
</dbReference>
<dbReference type="PANTHER" id="PTHR30154:SF34">
    <property type="entry name" value="TRANSCRIPTIONAL REGULATOR AZLB"/>
    <property type="match status" value="1"/>
</dbReference>
<protein>
    <submittedName>
        <fullName evidence="5">AsnC family transcriptional regulator</fullName>
    </submittedName>
</protein>
<dbReference type="GO" id="GO:0043565">
    <property type="term" value="F:sequence-specific DNA binding"/>
    <property type="evidence" value="ECO:0007669"/>
    <property type="project" value="InterPro"/>
</dbReference>
<dbReference type="InterPro" id="IPR036390">
    <property type="entry name" value="WH_DNA-bd_sf"/>
</dbReference>
<dbReference type="InterPro" id="IPR011991">
    <property type="entry name" value="ArsR-like_HTH"/>
</dbReference>
<dbReference type="InterPro" id="IPR000485">
    <property type="entry name" value="AsnC-type_HTH_dom"/>
</dbReference>
<dbReference type="Proteomes" id="UP000032515">
    <property type="component" value="Unassembled WGS sequence"/>
</dbReference>
<dbReference type="AlphaFoldDB" id="A0A0D7ENK6"/>
<feature type="domain" description="HTH asnC-type" evidence="4">
    <location>
        <begin position="9"/>
        <end position="70"/>
    </location>
</feature>
<dbReference type="RefSeq" id="WP_044411153.1">
    <property type="nucleotide sequence ID" value="NZ_JXXE01000255.1"/>
</dbReference>
<dbReference type="SUPFAM" id="SSF54909">
    <property type="entry name" value="Dimeric alpha+beta barrel"/>
    <property type="match status" value="1"/>
</dbReference>
<evidence type="ECO:0000259" key="4">
    <source>
        <dbReference type="PROSITE" id="PS50956"/>
    </source>
</evidence>
<dbReference type="PROSITE" id="PS00519">
    <property type="entry name" value="HTH_ASNC_1"/>
    <property type="match status" value="1"/>
</dbReference>
<dbReference type="SMART" id="SM00344">
    <property type="entry name" value="HTH_ASNC"/>
    <property type="match status" value="1"/>
</dbReference>
<gene>
    <name evidence="5" type="ORF">OO17_12900</name>
</gene>
<keyword evidence="3" id="KW-0804">Transcription</keyword>
<dbReference type="Pfam" id="PF01037">
    <property type="entry name" value="AsnC_trans_reg"/>
    <property type="match status" value="1"/>
</dbReference>
<dbReference type="CDD" id="cd00090">
    <property type="entry name" value="HTH_ARSR"/>
    <property type="match status" value="1"/>
</dbReference>
<organism evidence="5 6">
    <name type="scientific">Rhodopseudomonas palustris</name>
    <dbReference type="NCBI Taxonomy" id="1076"/>
    <lineage>
        <taxon>Bacteria</taxon>
        <taxon>Pseudomonadati</taxon>
        <taxon>Pseudomonadota</taxon>
        <taxon>Alphaproteobacteria</taxon>
        <taxon>Hyphomicrobiales</taxon>
        <taxon>Nitrobacteraceae</taxon>
        <taxon>Rhodopseudomonas</taxon>
    </lineage>
</organism>
<evidence type="ECO:0000313" key="5">
    <source>
        <dbReference type="EMBL" id="KIZ42414.1"/>
    </source>
</evidence>
<dbReference type="EMBL" id="JXXE01000255">
    <property type="protein sequence ID" value="KIZ42414.1"/>
    <property type="molecule type" value="Genomic_DNA"/>
</dbReference>
<dbReference type="PANTHER" id="PTHR30154">
    <property type="entry name" value="LEUCINE-RESPONSIVE REGULATORY PROTEIN"/>
    <property type="match status" value="1"/>
</dbReference>
<dbReference type="Gene3D" id="1.10.10.10">
    <property type="entry name" value="Winged helix-like DNA-binding domain superfamily/Winged helix DNA-binding domain"/>
    <property type="match status" value="1"/>
</dbReference>